<dbReference type="EMBL" id="JNAD02000002">
    <property type="protein sequence ID" value="RKM98123.1"/>
    <property type="molecule type" value="Genomic_DNA"/>
</dbReference>
<dbReference type="OrthoDB" id="3854751at2"/>
<sequence length="77" mass="8941">MERDPQLPLHELVAGRLKEAHARVRSLQVTEDERMALSRKLLAITAAAKHDLPRAARRLERFMQDLDDSRLRRGTRT</sequence>
<protein>
    <submittedName>
        <fullName evidence="1">Uncharacterized protein</fullName>
    </submittedName>
</protein>
<dbReference type="RefSeq" id="WP_043469900.1">
    <property type="nucleotide sequence ID" value="NZ_JBIRWO010000019.1"/>
</dbReference>
<proteinExistence type="predicted"/>
<keyword evidence="2" id="KW-1185">Reference proteome</keyword>
<evidence type="ECO:0000313" key="2">
    <source>
        <dbReference type="Proteomes" id="UP000028058"/>
    </source>
</evidence>
<name>A0A3M8FB08_9ACTN</name>
<dbReference type="Proteomes" id="UP000028058">
    <property type="component" value="Unassembled WGS sequence"/>
</dbReference>
<comment type="caution">
    <text evidence="1">The sequence shown here is derived from an EMBL/GenBank/DDBJ whole genome shotgun (WGS) entry which is preliminary data.</text>
</comment>
<accession>A0A3M8FB08</accession>
<evidence type="ECO:0000313" key="1">
    <source>
        <dbReference type="EMBL" id="RKM98123.1"/>
    </source>
</evidence>
<reference evidence="1 2" key="1">
    <citation type="journal article" date="2014" name="Genome Announc.">
        <title>Draft Genome Sequence of Streptomyces fradiae ATCC 19609, a Strain Highly Sensitive to Antibiotics.</title>
        <authorList>
            <person name="Bekker O.B."/>
            <person name="Klimina K.M."/>
            <person name="Vatlin A.A."/>
            <person name="Zakharevich N.V."/>
            <person name="Kasianov A.S."/>
            <person name="Danilenko V.N."/>
        </authorList>
    </citation>
    <scope>NUCLEOTIDE SEQUENCE [LARGE SCALE GENOMIC DNA]</scope>
    <source>
        <strain evidence="1 2">ATCC 19609</strain>
    </source>
</reference>
<dbReference type="AlphaFoldDB" id="A0A3M8FB08"/>
<gene>
    <name evidence="1" type="ORF">SFRA_006340</name>
</gene>
<organism evidence="1 2">
    <name type="scientific">Streptomyces xinghaiensis</name>
    <dbReference type="NCBI Taxonomy" id="1038928"/>
    <lineage>
        <taxon>Bacteria</taxon>
        <taxon>Bacillati</taxon>
        <taxon>Actinomycetota</taxon>
        <taxon>Actinomycetes</taxon>
        <taxon>Kitasatosporales</taxon>
        <taxon>Streptomycetaceae</taxon>
        <taxon>Streptomyces</taxon>
    </lineage>
</organism>